<organism evidence="7 8">
    <name type="scientific">Paenalkalicoccus suaedae</name>
    <dbReference type="NCBI Taxonomy" id="2592382"/>
    <lineage>
        <taxon>Bacteria</taxon>
        <taxon>Bacillati</taxon>
        <taxon>Bacillota</taxon>
        <taxon>Bacilli</taxon>
        <taxon>Bacillales</taxon>
        <taxon>Bacillaceae</taxon>
        <taxon>Paenalkalicoccus</taxon>
    </lineage>
</organism>
<feature type="transmembrane region" description="Helical" evidence="6">
    <location>
        <begin position="12"/>
        <end position="29"/>
    </location>
</feature>
<feature type="transmembrane region" description="Helical" evidence="6">
    <location>
        <begin position="95"/>
        <end position="114"/>
    </location>
</feature>
<evidence type="ECO:0000256" key="2">
    <source>
        <dbReference type="ARBA" id="ARBA00022475"/>
    </source>
</evidence>
<accession>A0A859FIV5</accession>
<evidence type="ECO:0000256" key="4">
    <source>
        <dbReference type="ARBA" id="ARBA00022989"/>
    </source>
</evidence>
<dbReference type="EMBL" id="CP041372">
    <property type="protein sequence ID" value="QKS72754.1"/>
    <property type="molecule type" value="Genomic_DNA"/>
</dbReference>
<dbReference type="RefSeq" id="WP_176010723.1">
    <property type="nucleotide sequence ID" value="NZ_CP041372.2"/>
</dbReference>
<keyword evidence="5 6" id="KW-0472">Membrane</keyword>
<proteinExistence type="predicted"/>
<keyword evidence="3 6" id="KW-0812">Transmembrane</keyword>
<keyword evidence="4 6" id="KW-1133">Transmembrane helix</keyword>
<dbReference type="GO" id="GO:0005886">
    <property type="term" value="C:plasma membrane"/>
    <property type="evidence" value="ECO:0007669"/>
    <property type="project" value="UniProtKB-SubCell"/>
</dbReference>
<dbReference type="InterPro" id="IPR005598">
    <property type="entry name" value="ATP_synth_I"/>
</dbReference>
<sequence>MMNDYKRIAKRYVTYTLIIIAVLVVIAVMTSMSRFFFGVALGASFSLLNLITTYFQVKRISQMQADRKYRFSIGTVGRLMIVVVALVLAQQFPNVFDLTGVIVGLAVTYVILLIDPILQIKHLR</sequence>
<dbReference type="PANTHER" id="PTHR40035">
    <property type="entry name" value="ATP SYNTHASE PROTEIN I"/>
    <property type="match status" value="1"/>
</dbReference>
<evidence type="ECO:0000256" key="1">
    <source>
        <dbReference type="ARBA" id="ARBA00004651"/>
    </source>
</evidence>
<keyword evidence="2" id="KW-1003">Cell membrane</keyword>
<gene>
    <name evidence="7" type="ORF">FLK61_39770</name>
</gene>
<dbReference type="PANTHER" id="PTHR40035:SF1">
    <property type="entry name" value="ATP SYNTHASE PROTEIN I"/>
    <property type="match status" value="1"/>
</dbReference>
<dbReference type="KEGG" id="psua:FLK61_39770"/>
<evidence type="ECO:0000256" key="6">
    <source>
        <dbReference type="SAM" id="Phobius"/>
    </source>
</evidence>
<evidence type="ECO:0000313" key="7">
    <source>
        <dbReference type="EMBL" id="QKS72754.1"/>
    </source>
</evidence>
<evidence type="ECO:0000256" key="3">
    <source>
        <dbReference type="ARBA" id="ARBA00022692"/>
    </source>
</evidence>
<evidence type="ECO:0000313" key="8">
    <source>
        <dbReference type="Proteomes" id="UP000318138"/>
    </source>
</evidence>
<name>A0A859FIV5_9BACI</name>
<dbReference type="AlphaFoldDB" id="A0A859FIV5"/>
<reference evidence="8" key="1">
    <citation type="submission" date="2019-07" db="EMBL/GenBank/DDBJ databases">
        <title>Bacillus alkalisoli sp. nov. isolated from saline soil.</title>
        <authorList>
            <person name="Sun J.-Q."/>
            <person name="Xu L."/>
        </authorList>
    </citation>
    <scope>NUCLEOTIDE SEQUENCE [LARGE SCALE GENOMIC DNA]</scope>
    <source>
        <strain evidence="8">M4U3P1</strain>
    </source>
</reference>
<comment type="subcellular location">
    <subcellularLocation>
        <location evidence="1">Cell membrane</location>
        <topology evidence="1">Multi-pass membrane protein</topology>
    </subcellularLocation>
</comment>
<dbReference type="Proteomes" id="UP000318138">
    <property type="component" value="Chromosome"/>
</dbReference>
<evidence type="ECO:0000256" key="5">
    <source>
        <dbReference type="ARBA" id="ARBA00023136"/>
    </source>
</evidence>
<dbReference type="InterPro" id="IPR039072">
    <property type="entry name" value="ATP_synth_I_Bacilli"/>
</dbReference>
<keyword evidence="8" id="KW-1185">Reference proteome</keyword>
<protein>
    <submittedName>
        <fullName evidence="7">ATP synthase subunit I</fullName>
    </submittedName>
</protein>
<dbReference type="Pfam" id="PF03899">
    <property type="entry name" value="ATP-synt_I"/>
    <property type="match status" value="1"/>
</dbReference>
<feature type="transmembrane region" description="Helical" evidence="6">
    <location>
        <begin position="69"/>
        <end position="89"/>
    </location>
</feature>
<feature type="transmembrane region" description="Helical" evidence="6">
    <location>
        <begin position="35"/>
        <end position="57"/>
    </location>
</feature>